<evidence type="ECO:0000256" key="1">
    <source>
        <dbReference type="SAM" id="Phobius"/>
    </source>
</evidence>
<keyword evidence="1" id="KW-0472">Membrane</keyword>
<keyword evidence="1" id="KW-1133">Transmembrane helix</keyword>
<keyword evidence="1" id="KW-0812">Transmembrane</keyword>
<evidence type="ECO:0000313" key="2">
    <source>
        <dbReference type="EMBL" id="RHX99895.1"/>
    </source>
</evidence>
<comment type="caution">
    <text evidence="2">The sequence shown here is derived from an EMBL/GenBank/DDBJ whole genome shotgun (WGS) entry which is preliminary data.</text>
</comment>
<feature type="non-terminal residue" evidence="2">
    <location>
        <position position="126"/>
    </location>
</feature>
<protein>
    <submittedName>
        <fullName evidence="2">Uncharacterized protein</fullName>
    </submittedName>
</protein>
<name>A0A396ZZ24_APHAT</name>
<evidence type="ECO:0000313" key="3">
    <source>
        <dbReference type="Proteomes" id="UP000265427"/>
    </source>
</evidence>
<reference evidence="2 3" key="1">
    <citation type="submission" date="2018-08" db="EMBL/GenBank/DDBJ databases">
        <title>Aphanomyces genome sequencing and annotation.</title>
        <authorList>
            <person name="Minardi D."/>
            <person name="Oidtmann B."/>
            <person name="Van Der Giezen M."/>
            <person name="Studholme D.J."/>
        </authorList>
    </citation>
    <scope>NUCLEOTIDE SEQUENCE [LARGE SCALE GENOMIC DNA]</scope>
    <source>
        <strain evidence="2 3">Kv</strain>
    </source>
</reference>
<sequence>MKTATRKLMRLVDGDFQSVEALFGELEALKHSINPYSQKYLKRDVVSDDLLILMVLGVLPSGFFGAQIVLDTTLFQIVDVEAKLSGIFGSKSKRGIMGMGLSVTSKVAGQLHRTNPVEVNNVANGK</sequence>
<gene>
    <name evidence="2" type="ORF">DYB36_014287</name>
</gene>
<accession>A0A396ZZ24</accession>
<dbReference type="AlphaFoldDB" id="A0A396ZZ24"/>
<dbReference type="EMBL" id="QUSZ01008823">
    <property type="protein sequence ID" value="RHX99895.1"/>
    <property type="molecule type" value="Genomic_DNA"/>
</dbReference>
<dbReference type="Proteomes" id="UP000265427">
    <property type="component" value="Unassembled WGS sequence"/>
</dbReference>
<proteinExistence type="predicted"/>
<feature type="transmembrane region" description="Helical" evidence="1">
    <location>
        <begin position="50"/>
        <end position="70"/>
    </location>
</feature>
<organism evidence="2 3">
    <name type="scientific">Aphanomyces astaci</name>
    <name type="common">Crayfish plague agent</name>
    <dbReference type="NCBI Taxonomy" id="112090"/>
    <lineage>
        <taxon>Eukaryota</taxon>
        <taxon>Sar</taxon>
        <taxon>Stramenopiles</taxon>
        <taxon>Oomycota</taxon>
        <taxon>Saprolegniomycetes</taxon>
        <taxon>Saprolegniales</taxon>
        <taxon>Verrucalvaceae</taxon>
        <taxon>Aphanomyces</taxon>
    </lineage>
</organism>